<feature type="transmembrane region" description="Helical" evidence="10">
    <location>
        <begin position="137"/>
        <end position="161"/>
    </location>
</feature>
<dbReference type="GO" id="GO:0005886">
    <property type="term" value="C:plasma membrane"/>
    <property type="evidence" value="ECO:0007669"/>
    <property type="project" value="TreeGrafter"/>
</dbReference>
<keyword evidence="4 10" id="KW-1133">Transmembrane helix</keyword>
<keyword evidence="6 10" id="KW-0472">Membrane</keyword>
<dbReference type="SUPFAM" id="SSF81321">
    <property type="entry name" value="Family A G protein-coupled receptor-like"/>
    <property type="match status" value="1"/>
</dbReference>
<dbReference type="PROSITE" id="PS50262">
    <property type="entry name" value="G_PROTEIN_RECEP_F1_2"/>
    <property type="match status" value="1"/>
</dbReference>
<accession>A0AAU9XB25</accession>
<dbReference type="Pfam" id="PF00001">
    <property type="entry name" value="7tm_1"/>
    <property type="match status" value="1"/>
</dbReference>
<feature type="domain" description="G-protein coupled receptors family 1 profile" evidence="11">
    <location>
        <begin position="36"/>
        <end position="299"/>
    </location>
</feature>
<evidence type="ECO:0000256" key="1">
    <source>
        <dbReference type="ARBA" id="ARBA00004141"/>
    </source>
</evidence>
<keyword evidence="7 9" id="KW-0675">Receptor</keyword>
<organism evidence="12 13">
    <name type="scientific">Pocillopora meandrina</name>
    <dbReference type="NCBI Taxonomy" id="46732"/>
    <lineage>
        <taxon>Eukaryota</taxon>
        <taxon>Metazoa</taxon>
        <taxon>Cnidaria</taxon>
        <taxon>Anthozoa</taxon>
        <taxon>Hexacorallia</taxon>
        <taxon>Scleractinia</taxon>
        <taxon>Astrocoeniina</taxon>
        <taxon>Pocilloporidae</taxon>
        <taxon>Pocillopora</taxon>
    </lineage>
</organism>
<keyword evidence="13" id="KW-1185">Reference proteome</keyword>
<comment type="caution">
    <text evidence="12">The sequence shown here is derived from an EMBL/GenBank/DDBJ whole genome shotgun (WGS) entry which is preliminary data.</text>
</comment>
<evidence type="ECO:0000256" key="6">
    <source>
        <dbReference type="ARBA" id="ARBA00023136"/>
    </source>
</evidence>
<dbReference type="CDD" id="cd00637">
    <property type="entry name" value="7tm_classA_rhodopsin-like"/>
    <property type="match status" value="1"/>
</dbReference>
<comment type="similarity">
    <text evidence="2 9">Belongs to the G-protein coupled receptor 1 family.</text>
</comment>
<sequence length="350" mass="39517">MNNTTANGSYAFDEHLAIRVVRLVLYPVVFVIGVLGNILVCAVILGTKKKNLGSAKGYFILNLAMSDLLVLFLYLPFDLAYLENHSIWPFGFVLCKLINILSAVSVTVSGSMLICIGYERYLAIVKTLKSPFSKTKAVAMVTFGWVYSCLLQLPFVFALTLEPNGRCLIDIQWWPSQLSFNLTYIMALVNPQFIIPAFCLVYFYVGIISHLRKAHKQNNRRGIYTSVHVAEKRQKQNRKTTKLLTGLVLVYAACILPHKVIILSIIANPSLLNSYATRQLYEFARLLTTANSCFNPILYTTLSRSFRKDLKGLFSRETVNDSNRFLQSAFQETHPKEGANKASISTFRLR</sequence>
<evidence type="ECO:0000256" key="10">
    <source>
        <dbReference type="SAM" id="Phobius"/>
    </source>
</evidence>
<dbReference type="InterPro" id="IPR017452">
    <property type="entry name" value="GPCR_Rhodpsn_7TM"/>
</dbReference>
<dbReference type="Proteomes" id="UP001159428">
    <property type="component" value="Unassembled WGS sequence"/>
</dbReference>
<evidence type="ECO:0000256" key="8">
    <source>
        <dbReference type="ARBA" id="ARBA00023224"/>
    </source>
</evidence>
<evidence type="ECO:0000256" key="9">
    <source>
        <dbReference type="RuleBase" id="RU000688"/>
    </source>
</evidence>
<dbReference type="PANTHER" id="PTHR45695">
    <property type="entry name" value="LEUCOKININ RECEPTOR-RELATED"/>
    <property type="match status" value="1"/>
</dbReference>
<evidence type="ECO:0000256" key="3">
    <source>
        <dbReference type="ARBA" id="ARBA00022692"/>
    </source>
</evidence>
<dbReference type="PANTHER" id="PTHR45695:SF9">
    <property type="entry name" value="LEUCOKININ RECEPTOR"/>
    <property type="match status" value="1"/>
</dbReference>
<evidence type="ECO:0000256" key="4">
    <source>
        <dbReference type="ARBA" id="ARBA00022989"/>
    </source>
</evidence>
<gene>
    <name evidence="12" type="ORF">PMEA_00019945</name>
</gene>
<protein>
    <recommendedName>
        <fullName evidence="11">G-protein coupled receptors family 1 profile domain-containing protein</fullName>
    </recommendedName>
</protein>
<feature type="non-terminal residue" evidence="12">
    <location>
        <position position="350"/>
    </location>
</feature>
<feature type="transmembrane region" description="Helical" evidence="10">
    <location>
        <begin position="24"/>
        <end position="45"/>
    </location>
</feature>
<evidence type="ECO:0000256" key="7">
    <source>
        <dbReference type="ARBA" id="ARBA00023170"/>
    </source>
</evidence>
<proteinExistence type="inferred from homology"/>
<comment type="subcellular location">
    <subcellularLocation>
        <location evidence="1">Membrane</location>
        <topology evidence="1">Multi-pass membrane protein</topology>
    </subcellularLocation>
</comment>
<dbReference type="PRINTS" id="PR00237">
    <property type="entry name" value="GPCRRHODOPSN"/>
</dbReference>
<feature type="transmembrane region" description="Helical" evidence="10">
    <location>
        <begin position="87"/>
        <end position="116"/>
    </location>
</feature>
<dbReference type="PROSITE" id="PS00237">
    <property type="entry name" value="G_PROTEIN_RECEP_F1_1"/>
    <property type="match status" value="1"/>
</dbReference>
<dbReference type="InterPro" id="IPR000611">
    <property type="entry name" value="NPY_rcpt"/>
</dbReference>
<evidence type="ECO:0000256" key="5">
    <source>
        <dbReference type="ARBA" id="ARBA00023040"/>
    </source>
</evidence>
<reference evidence="12 13" key="1">
    <citation type="submission" date="2022-05" db="EMBL/GenBank/DDBJ databases">
        <authorList>
            <consortium name="Genoscope - CEA"/>
            <person name="William W."/>
        </authorList>
    </citation>
    <scope>NUCLEOTIDE SEQUENCE [LARGE SCALE GENOMIC DNA]</scope>
</reference>
<dbReference type="Gene3D" id="1.20.1070.10">
    <property type="entry name" value="Rhodopsin 7-helix transmembrane proteins"/>
    <property type="match status" value="1"/>
</dbReference>
<dbReference type="GO" id="GO:0004983">
    <property type="term" value="F:neuropeptide Y receptor activity"/>
    <property type="evidence" value="ECO:0007669"/>
    <property type="project" value="InterPro"/>
</dbReference>
<feature type="transmembrane region" description="Helical" evidence="10">
    <location>
        <begin position="243"/>
        <end position="267"/>
    </location>
</feature>
<dbReference type="AlphaFoldDB" id="A0AAU9XB25"/>
<keyword evidence="8 9" id="KW-0807">Transducer</keyword>
<dbReference type="PRINTS" id="PR01012">
    <property type="entry name" value="NRPEPTIDEYR"/>
</dbReference>
<keyword evidence="5 9" id="KW-0297">G-protein coupled receptor</keyword>
<name>A0AAU9XB25_9CNID</name>
<evidence type="ECO:0000256" key="2">
    <source>
        <dbReference type="ARBA" id="ARBA00010663"/>
    </source>
</evidence>
<dbReference type="InterPro" id="IPR000276">
    <property type="entry name" value="GPCR_Rhodpsn"/>
</dbReference>
<evidence type="ECO:0000313" key="13">
    <source>
        <dbReference type="Proteomes" id="UP001159428"/>
    </source>
</evidence>
<dbReference type="EMBL" id="CALNXJ010000036">
    <property type="protein sequence ID" value="CAH3142115.1"/>
    <property type="molecule type" value="Genomic_DNA"/>
</dbReference>
<evidence type="ECO:0000259" key="11">
    <source>
        <dbReference type="PROSITE" id="PS50262"/>
    </source>
</evidence>
<feature type="transmembrane region" description="Helical" evidence="10">
    <location>
        <begin position="181"/>
        <end position="205"/>
    </location>
</feature>
<evidence type="ECO:0000313" key="12">
    <source>
        <dbReference type="EMBL" id="CAH3142115.1"/>
    </source>
</evidence>
<feature type="transmembrane region" description="Helical" evidence="10">
    <location>
        <begin position="57"/>
        <end position="75"/>
    </location>
</feature>
<keyword evidence="3 9" id="KW-0812">Transmembrane</keyword>